<accession>A0A8S1K0U7</accession>
<evidence type="ECO:0000313" key="1">
    <source>
        <dbReference type="EMBL" id="CAD8046620.1"/>
    </source>
</evidence>
<dbReference type="EMBL" id="CAJJDM010000007">
    <property type="protein sequence ID" value="CAD8046620.1"/>
    <property type="molecule type" value="Genomic_DNA"/>
</dbReference>
<proteinExistence type="predicted"/>
<gene>
    <name evidence="1" type="ORF">PPRIM_AZ9-3.1.T0100517</name>
</gene>
<reference evidence="1" key="1">
    <citation type="submission" date="2021-01" db="EMBL/GenBank/DDBJ databases">
        <authorList>
            <consortium name="Genoscope - CEA"/>
            <person name="William W."/>
        </authorList>
    </citation>
    <scope>NUCLEOTIDE SEQUENCE</scope>
</reference>
<organism evidence="1 2">
    <name type="scientific">Paramecium primaurelia</name>
    <dbReference type="NCBI Taxonomy" id="5886"/>
    <lineage>
        <taxon>Eukaryota</taxon>
        <taxon>Sar</taxon>
        <taxon>Alveolata</taxon>
        <taxon>Ciliophora</taxon>
        <taxon>Intramacronucleata</taxon>
        <taxon>Oligohymenophorea</taxon>
        <taxon>Peniculida</taxon>
        <taxon>Parameciidae</taxon>
        <taxon>Paramecium</taxon>
    </lineage>
</organism>
<dbReference type="AlphaFoldDB" id="A0A8S1K0U7"/>
<dbReference type="Proteomes" id="UP000688137">
    <property type="component" value="Unassembled WGS sequence"/>
</dbReference>
<comment type="caution">
    <text evidence="1">The sequence shown here is derived from an EMBL/GenBank/DDBJ whole genome shotgun (WGS) entry which is preliminary data.</text>
</comment>
<protein>
    <submittedName>
        <fullName evidence="1">Uncharacterized protein</fullName>
    </submittedName>
</protein>
<sequence length="97" mass="11582">MLSQLEKPLIPQPQQFKLDIDSEQAHCIHIDINILLFSDNQIDQIGHMNQYILQKQQLFQFCKIEKFSMNVQILVHLNKVTQKFVVEQQKKMYNPQK</sequence>
<keyword evidence="2" id="KW-1185">Reference proteome</keyword>
<evidence type="ECO:0000313" key="2">
    <source>
        <dbReference type="Proteomes" id="UP000688137"/>
    </source>
</evidence>
<name>A0A8S1K0U7_PARPR</name>